<comment type="caution">
    <text evidence="7">The sequence shown here is derived from an EMBL/GenBank/DDBJ whole genome shotgun (WGS) entry which is preliminary data.</text>
</comment>
<keyword evidence="2 5" id="KW-0690">Ribosome biogenesis</keyword>
<evidence type="ECO:0000256" key="5">
    <source>
        <dbReference type="HAMAP-Rule" id="MF_00651"/>
    </source>
</evidence>
<dbReference type="GO" id="GO:0005829">
    <property type="term" value="C:cytosol"/>
    <property type="evidence" value="ECO:0007669"/>
    <property type="project" value="TreeGrafter"/>
</dbReference>
<dbReference type="PANTHER" id="PTHR33317">
    <property type="entry name" value="POLYNUCLEOTIDYL TRANSFERASE, RIBONUCLEASE H-LIKE SUPERFAMILY PROTEIN"/>
    <property type="match status" value="1"/>
</dbReference>
<dbReference type="Proteomes" id="UP000886865">
    <property type="component" value="Unassembled WGS sequence"/>
</dbReference>
<evidence type="ECO:0000256" key="2">
    <source>
        <dbReference type="ARBA" id="ARBA00022517"/>
    </source>
</evidence>
<keyword evidence="3 5" id="KW-0540">Nuclease</keyword>
<dbReference type="AlphaFoldDB" id="A0A9D1JX00"/>
<evidence type="ECO:0000313" key="8">
    <source>
        <dbReference type="Proteomes" id="UP000886865"/>
    </source>
</evidence>
<evidence type="ECO:0000256" key="3">
    <source>
        <dbReference type="ARBA" id="ARBA00022722"/>
    </source>
</evidence>
<comment type="function">
    <text evidence="5">Could be a nuclease involved in processing of the 5'-end of pre-16S rRNA.</text>
</comment>
<dbReference type="EMBL" id="DVJQ01000010">
    <property type="protein sequence ID" value="HIS73610.1"/>
    <property type="molecule type" value="Genomic_DNA"/>
</dbReference>
<comment type="subcellular location">
    <subcellularLocation>
        <location evidence="5">Cytoplasm</location>
    </subcellularLocation>
</comment>
<evidence type="ECO:0000313" key="7">
    <source>
        <dbReference type="EMBL" id="HIS73610.1"/>
    </source>
</evidence>
<protein>
    <recommendedName>
        <fullName evidence="5">Putative pre-16S rRNA nuclease</fullName>
        <ecNumber evidence="5">3.1.-.-</ecNumber>
    </recommendedName>
</protein>
<dbReference type="InterPro" id="IPR012337">
    <property type="entry name" value="RNaseH-like_sf"/>
</dbReference>
<dbReference type="PANTHER" id="PTHR33317:SF4">
    <property type="entry name" value="POLYNUCLEOTIDYL TRANSFERASE, RIBONUCLEASE H-LIKE SUPERFAMILY PROTEIN"/>
    <property type="match status" value="1"/>
</dbReference>
<name>A0A9D1JX00_9BACT</name>
<dbReference type="GO" id="GO:0000967">
    <property type="term" value="P:rRNA 5'-end processing"/>
    <property type="evidence" value="ECO:0007669"/>
    <property type="project" value="UniProtKB-UniRule"/>
</dbReference>
<dbReference type="Pfam" id="PF03652">
    <property type="entry name" value="RuvX"/>
    <property type="match status" value="1"/>
</dbReference>
<gene>
    <name evidence="7" type="primary">ruvX</name>
    <name evidence="7" type="ORF">IAA86_01155</name>
</gene>
<keyword evidence="1 5" id="KW-0963">Cytoplasm</keyword>
<dbReference type="InterPro" id="IPR006641">
    <property type="entry name" value="YqgF/RNaseH-like_dom"/>
</dbReference>
<dbReference type="Gene3D" id="3.30.420.140">
    <property type="entry name" value="YqgF/RNase H-like domain"/>
    <property type="match status" value="1"/>
</dbReference>
<dbReference type="NCBIfam" id="TIGR00250">
    <property type="entry name" value="RNAse_H_YqgF"/>
    <property type="match status" value="1"/>
</dbReference>
<reference evidence="7" key="1">
    <citation type="submission" date="2020-10" db="EMBL/GenBank/DDBJ databases">
        <authorList>
            <person name="Gilroy R."/>
        </authorList>
    </citation>
    <scope>NUCLEOTIDE SEQUENCE</scope>
    <source>
        <strain evidence="7">CHK152-2871</strain>
    </source>
</reference>
<dbReference type="EC" id="3.1.-.-" evidence="5"/>
<keyword evidence="4 5" id="KW-0378">Hydrolase</keyword>
<reference evidence="7" key="2">
    <citation type="journal article" date="2021" name="PeerJ">
        <title>Extensive microbial diversity within the chicken gut microbiome revealed by metagenomics and culture.</title>
        <authorList>
            <person name="Gilroy R."/>
            <person name="Ravi A."/>
            <person name="Getino M."/>
            <person name="Pursley I."/>
            <person name="Horton D.L."/>
            <person name="Alikhan N.F."/>
            <person name="Baker D."/>
            <person name="Gharbi K."/>
            <person name="Hall N."/>
            <person name="Watson M."/>
            <person name="Adriaenssens E.M."/>
            <person name="Foster-Nyarko E."/>
            <person name="Jarju S."/>
            <person name="Secka A."/>
            <person name="Antonio M."/>
            <person name="Oren A."/>
            <person name="Chaudhuri R.R."/>
            <person name="La Ragione R."/>
            <person name="Hildebrand F."/>
            <person name="Pallen M.J."/>
        </authorList>
    </citation>
    <scope>NUCLEOTIDE SEQUENCE</scope>
    <source>
        <strain evidence="7">CHK152-2871</strain>
    </source>
</reference>
<evidence type="ECO:0000256" key="4">
    <source>
        <dbReference type="ARBA" id="ARBA00022801"/>
    </source>
</evidence>
<sequence>MDIKERIVALDIGTKRIGVAVCDPMHIIASPEGLIERKTTKGGDKMALDEIEKICQKYNTNTILIGVPYNMDGTLGAQAQNCIDFIKPLDGKYKILYHDERLTSFEAEEILKKEGKKYTKNKGLVDIKSACLILQDYINEKG</sequence>
<dbReference type="GO" id="GO:0004518">
    <property type="term" value="F:nuclease activity"/>
    <property type="evidence" value="ECO:0007669"/>
    <property type="project" value="UniProtKB-KW"/>
</dbReference>
<feature type="domain" description="YqgF/RNase H-like" evidence="6">
    <location>
        <begin position="5"/>
        <end position="107"/>
    </location>
</feature>
<organism evidence="7 8">
    <name type="scientific">Candidatus Galligastranaerophilus intestinavium</name>
    <dbReference type="NCBI Taxonomy" id="2840836"/>
    <lineage>
        <taxon>Bacteria</taxon>
        <taxon>Candidatus Galligastranaerophilus</taxon>
    </lineage>
</organism>
<dbReference type="InterPro" id="IPR037027">
    <property type="entry name" value="YqgF/RNaseH-like_dom_sf"/>
</dbReference>
<dbReference type="CDD" id="cd16964">
    <property type="entry name" value="YqgF"/>
    <property type="match status" value="1"/>
</dbReference>
<proteinExistence type="inferred from homology"/>
<dbReference type="SMART" id="SM00732">
    <property type="entry name" value="YqgFc"/>
    <property type="match status" value="1"/>
</dbReference>
<evidence type="ECO:0000259" key="6">
    <source>
        <dbReference type="SMART" id="SM00732"/>
    </source>
</evidence>
<accession>A0A9D1JX00</accession>
<comment type="similarity">
    <text evidence="5">Belongs to the YqgF HJR family.</text>
</comment>
<dbReference type="GO" id="GO:0016788">
    <property type="term" value="F:hydrolase activity, acting on ester bonds"/>
    <property type="evidence" value="ECO:0007669"/>
    <property type="project" value="UniProtKB-UniRule"/>
</dbReference>
<dbReference type="HAMAP" id="MF_00651">
    <property type="entry name" value="Nuclease_YqgF"/>
    <property type="match status" value="1"/>
</dbReference>
<evidence type="ECO:0000256" key="1">
    <source>
        <dbReference type="ARBA" id="ARBA00022490"/>
    </source>
</evidence>
<dbReference type="SUPFAM" id="SSF53098">
    <property type="entry name" value="Ribonuclease H-like"/>
    <property type="match status" value="1"/>
</dbReference>
<dbReference type="InterPro" id="IPR005227">
    <property type="entry name" value="YqgF"/>
</dbReference>